<name>A0AAX6NBP0_PRIAR</name>
<organism evidence="1 2">
    <name type="scientific">Priestia aryabhattai</name>
    <name type="common">Bacillus aryabhattai</name>
    <dbReference type="NCBI Taxonomy" id="412384"/>
    <lineage>
        <taxon>Bacteria</taxon>
        <taxon>Bacillati</taxon>
        <taxon>Bacillota</taxon>
        <taxon>Bacilli</taxon>
        <taxon>Bacillales</taxon>
        <taxon>Bacillaceae</taxon>
        <taxon>Priestia</taxon>
    </lineage>
</organism>
<evidence type="ECO:0000313" key="1">
    <source>
        <dbReference type="EMBL" id="MDU9693282.1"/>
    </source>
</evidence>
<protein>
    <submittedName>
        <fullName evidence="1">Uncharacterized protein</fullName>
    </submittedName>
</protein>
<evidence type="ECO:0000313" key="2">
    <source>
        <dbReference type="Proteomes" id="UP001269400"/>
    </source>
</evidence>
<reference evidence="1" key="2">
    <citation type="submission" date="2022-12" db="EMBL/GenBank/DDBJ databases">
        <authorList>
            <person name="Dechsakulwatana C."/>
            <person name="Rungsihiranrut A."/>
            <person name="Muangchinda C."/>
            <person name="Ningthoujam R."/>
            <person name="Klankeo P."/>
            <person name="Pinyakong O."/>
        </authorList>
    </citation>
    <scope>NUCLEOTIDE SEQUENCE</scope>
    <source>
        <strain evidence="1">TL01-2</strain>
    </source>
</reference>
<reference evidence="1" key="1">
    <citation type="journal article" date="2022" name="J Environ Chem Eng">
        <title>Biodegradation of petroleum oil using a constructed nonpathogenic and heavy metal-tolerant bacterial consortium isolated from marine sponges.</title>
        <authorList>
            <person name="Dechsakulwatana C."/>
            <person name="Rungsihiranrut A."/>
            <person name="Muangchinda C."/>
            <person name="Ningthoujam R."/>
            <person name="Klankeo P."/>
            <person name="Pinyakong O."/>
        </authorList>
    </citation>
    <scope>NUCLEOTIDE SEQUENCE</scope>
    <source>
        <strain evidence="1">TL01-2</strain>
    </source>
</reference>
<dbReference type="AlphaFoldDB" id="A0AAX6NBP0"/>
<proteinExistence type="predicted"/>
<gene>
    <name evidence="1" type="ORF">O0Q50_19105</name>
</gene>
<accession>A0AAX6NBP0</accession>
<dbReference type="Proteomes" id="UP001269400">
    <property type="component" value="Unassembled WGS sequence"/>
</dbReference>
<sequence length="167" mass="19537">MNEISTKEISSMEKVKNIFKDVYNQTEESRAVFLDEIRRLEARVTVLRENMPKPLNWITEFIEPIALLLVNELKVNHFKIIETNDIQKSIELIFFNSDDDLQLERERYKITLIPEDLENGIIYYKTGTTTDKDYKEGTIGALNNMKDKTAPLPLDETEEVVNIIRNL</sequence>
<comment type="caution">
    <text evidence="1">The sequence shown here is derived from an EMBL/GenBank/DDBJ whole genome shotgun (WGS) entry which is preliminary data.</text>
</comment>
<dbReference type="EMBL" id="JAPTGD010000002">
    <property type="protein sequence ID" value="MDU9693282.1"/>
    <property type="molecule type" value="Genomic_DNA"/>
</dbReference>
<dbReference type="RefSeq" id="WP_316910510.1">
    <property type="nucleotide sequence ID" value="NZ_JAPTGD010000002.1"/>
</dbReference>